<dbReference type="EMBL" id="JANFAV010000002">
    <property type="protein sequence ID" value="MCW6534276.1"/>
    <property type="molecule type" value="Genomic_DNA"/>
</dbReference>
<dbReference type="GO" id="GO:0003677">
    <property type="term" value="F:DNA binding"/>
    <property type="evidence" value="ECO:0007669"/>
    <property type="project" value="UniProtKB-KW"/>
</dbReference>
<gene>
    <name evidence="3" type="ORF">NEE01_05690</name>
</gene>
<evidence type="ECO:0000313" key="4">
    <source>
        <dbReference type="Proteomes" id="UP001165565"/>
    </source>
</evidence>
<accession>A0AA42CTE1</accession>
<evidence type="ECO:0000256" key="1">
    <source>
        <dbReference type="ARBA" id="ARBA00023125"/>
    </source>
</evidence>
<dbReference type="Gene3D" id="1.10.1660.10">
    <property type="match status" value="1"/>
</dbReference>
<feature type="domain" description="HTH merR-type" evidence="2">
    <location>
        <begin position="11"/>
        <end position="75"/>
    </location>
</feature>
<keyword evidence="1 3" id="KW-0238">DNA-binding</keyword>
<reference evidence="3" key="1">
    <citation type="submission" date="2022-06" db="EMBL/GenBank/DDBJ databases">
        <title>Sphingomonas sp. nov. isolated from rhizosphere soil of tomato.</title>
        <authorList>
            <person name="Dong H."/>
            <person name="Gao R."/>
        </authorList>
    </citation>
    <scope>NUCLEOTIDE SEQUENCE</scope>
    <source>
        <strain evidence="3">MMSM24</strain>
    </source>
</reference>
<dbReference type="AlphaFoldDB" id="A0AA42CTE1"/>
<dbReference type="GO" id="GO:0003700">
    <property type="term" value="F:DNA-binding transcription factor activity"/>
    <property type="evidence" value="ECO:0007669"/>
    <property type="project" value="InterPro"/>
</dbReference>
<dbReference type="PANTHER" id="PTHR30204:SF58">
    <property type="entry name" value="HTH-TYPE TRANSCRIPTIONAL REGULATOR YFMP"/>
    <property type="match status" value="1"/>
</dbReference>
<dbReference type="SMART" id="SM00422">
    <property type="entry name" value="HTH_MERR"/>
    <property type="match status" value="1"/>
</dbReference>
<dbReference type="InterPro" id="IPR000551">
    <property type="entry name" value="MerR-type_HTH_dom"/>
</dbReference>
<dbReference type="PANTHER" id="PTHR30204">
    <property type="entry name" value="REDOX-CYCLING DRUG-SENSING TRANSCRIPTIONAL ACTIVATOR SOXR"/>
    <property type="match status" value="1"/>
</dbReference>
<sequence length="135" mass="15330">MVEQQDDLRGIQDVATSLGITPRALRLYEDRGLIAPCRVGNARIYTRRETARMKLILRGKRLGFTLRDIKEFLDLYDADPQHIEQLATLAERCRGRIDELVAQREALTMTLVELEAIERQALAALAERQAAQPVS</sequence>
<dbReference type="RefSeq" id="WP_265268233.1">
    <property type="nucleotide sequence ID" value="NZ_JANFAV010000002.1"/>
</dbReference>
<organism evidence="3 4">
    <name type="scientific">Sphingomonas lycopersici</name>
    <dbReference type="NCBI Taxonomy" id="2951807"/>
    <lineage>
        <taxon>Bacteria</taxon>
        <taxon>Pseudomonadati</taxon>
        <taxon>Pseudomonadota</taxon>
        <taxon>Alphaproteobacteria</taxon>
        <taxon>Sphingomonadales</taxon>
        <taxon>Sphingomonadaceae</taxon>
        <taxon>Sphingomonas</taxon>
    </lineage>
</organism>
<protein>
    <submittedName>
        <fullName evidence="3">MerR family DNA-binding transcriptional regulator</fullName>
    </submittedName>
</protein>
<name>A0AA42CTE1_9SPHN</name>
<dbReference type="Proteomes" id="UP001165565">
    <property type="component" value="Unassembled WGS sequence"/>
</dbReference>
<dbReference type="InterPro" id="IPR009061">
    <property type="entry name" value="DNA-bd_dom_put_sf"/>
</dbReference>
<evidence type="ECO:0000313" key="3">
    <source>
        <dbReference type="EMBL" id="MCW6534276.1"/>
    </source>
</evidence>
<dbReference type="SUPFAM" id="SSF46955">
    <property type="entry name" value="Putative DNA-binding domain"/>
    <property type="match status" value="1"/>
</dbReference>
<dbReference type="InterPro" id="IPR047057">
    <property type="entry name" value="MerR_fam"/>
</dbReference>
<keyword evidence="4" id="KW-1185">Reference proteome</keyword>
<dbReference type="Pfam" id="PF13411">
    <property type="entry name" value="MerR_1"/>
    <property type="match status" value="1"/>
</dbReference>
<proteinExistence type="predicted"/>
<dbReference type="CDD" id="cd04776">
    <property type="entry name" value="HTH_GnyR"/>
    <property type="match status" value="1"/>
</dbReference>
<dbReference type="PROSITE" id="PS50937">
    <property type="entry name" value="HTH_MERR_2"/>
    <property type="match status" value="1"/>
</dbReference>
<comment type="caution">
    <text evidence="3">The sequence shown here is derived from an EMBL/GenBank/DDBJ whole genome shotgun (WGS) entry which is preliminary data.</text>
</comment>
<evidence type="ECO:0000259" key="2">
    <source>
        <dbReference type="PROSITE" id="PS50937"/>
    </source>
</evidence>